<gene>
    <name evidence="1" type="ORF">ACFFTR_27140</name>
</gene>
<keyword evidence="1" id="KW-0808">Transferase</keyword>
<accession>A0ABV5MD62</accession>
<dbReference type="InterPro" id="IPR016181">
    <property type="entry name" value="Acyl_CoA_acyltransferase"/>
</dbReference>
<dbReference type="Gene3D" id="3.40.630.30">
    <property type="match status" value="1"/>
</dbReference>
<comment type="caution">
    <text evidence="1">The sequence shown here is derived from an EMBL/GenBank/DDBJ whole genome shotgun (WGS) entry which is preliminary data.</text>
</comment>
<dbReference type="SUPFAM" id="SSF55729">
    <property type="entry name" value="Acyl-CoA N-acyltransferases (Nat)"/>
    <property type="match status" value="1"/>
</dbReference>
<dbReference type="Proteomes" id="UP001589608">
    <property type="component" value="Unassembled WGS sequence"/>
</dbReference>
<evidence type="ECO:0000313" key="1">
    <source>
        <dbReference type="EMBL" id="MFB9446782.1"/>
    </source>
</evidence>
<keyword evidence="2" id="KW-1185">Reference proteome</keyword>
<name>A0ABV5MD62_9ACTN</name>
<proteinExistence type="predicted"/>
<dbReference type="InterPro" id="IPR007434">
    <property type="entry name" value="FemAB-like"/>
</dbReference>
<reference evidence="1 2" key="1">
    <citation type="submission" date="2024-09" db="EMBL/GenBank/DDBJ databases">
        <authorList>
            <person name="Sun Q."/>
            <person name="Mori K."/>
        </authorList>
    </citation>
    <scope>NUCLEOTIDE SEQUENCE [LARGE SCALE GENOMIC DNA]</scope>
    <source>
        <strain evidence="1 2">JCM 3307</strain>
    </source>
</reference>
<dbReference type="GO" id="GO:0016746">
    <property type="term" value="F:acyltransferase activity"/>
    <property type="evidence" value="ECO:0007669"/>
    <property type="project" value="UniProtKB-KW"/>
</dbReference>
<evidence type="ECO:0000313" key="2">
    <source>
        <dbReference type="Proteomes" id="UP001589608"/>
    </source>
</evidence>
<organism evidence="1 2">
    <name type="scientific">Dactylosporangium vinaceum</name>
    <dbReference type="NCBI Taxonomy" id="53362"/>
    <lineage>
        <taxon>Bacteria</taxon>
        <taxon>Bacillati</taxon>
        <taxon>Actinomycetota</taxon>
        <taxon>Actinomycetes</taxon>
        <taxon>Micromonosporales</taxon>
        <taxon>Micromonosporaceae</taxon>
        <taxon>Dactylosporangium</taxon>
    </lineage>
</organism>
<protein>
    <submittedName>
        <fullName evidence="1">GNAT family N-acetyltransferase</fullName>
        <ecNumber evidence="1">2.3.1.-</ecNumber>
    </submittedName>
</protein>
<dbReference type="EC" id="2.3.1.-" evidence="1"/>
<dbReference type="EMBL" id="JBHMCA010000049">
    <property type="protein sequence ID" value="MFB9446782.1"/>
    <property type="molecule type" value="Genomic_DNA"/>
</dbReference>
<dbReference type="Pfam" id="PF04339">
    <property type="entry name" value="FemAB_like"/>
    <property type="match status" value="1"/>
</dbReference>
<dbReference type="RefSeq" id="WP_223104693.1">
    <property type="nucleotide sequence ID" value="NZ_CP061913.1"/>
</dbReference>
<keyword evidence="1" id="KW-0012">Acyltransferase</keyword>
<sequence>MTAIPLEPVAVPAIADVDAEAWTSIAGRSSAYSSHRWLQYVQTHTDADVVYLLARREGTVVAGLPSYLFPGDVPKFYDPQWLLRDEWRGERRPVVLGGVREGYRSEILTSDTLPEPERDAAVALLLSQLRHRRARHDAIAAILYLPDRALELLAPLLGPGDRRFVVDAEAVIAVPEGGLPAYLADLPGKRRATVRRDQERFDRSGCLLQESDLADCYADLGRLSAHLLGRYGRHVDPDAEVHRFQRQAASTAGMNRVFLARRDGRLVGFAHFLIQDDIMYARSGGFDYSIAREAALYFNLVYYTAIRYAAQRGVKFVNYGCDALQAKVFRGARLHPLWAVLIDADQCGLGHLDYAAAERRALAPIAALDDRVVTDTVRTWSPNH</sequence>